<dbReference type="EMBL" id="JAGIKT010000022">
    <property type="protein sequence ID" value="MBP0111778.1"/>
    <property type="molecule type" value="Genomic_DNA"/>
</dbReference>
<keyword evidence="3" id="KW-1185">Reference proteome</keyword>
<gene>
    <name evidence="2" type="ORF">JWS04_11930</name>
</gene>
<protein>
    <submittedName>
        <fullName evidence="2">Uncharacterized protein</fullName>
    </submittedName>
</protein>
<reference evidence="2 3" key="1">
    <citation type="submission" date="2021-03" db="EMBL/GenBank/DDBJ databases">
        <title>Genome Sequence of Bradyrhizobium vignae strain ISRA400.</title>
        <authorList>
            <person name="Tisa L.S."/>
            <person name="Svistoonoff S."/>
            <person name="Hocher V."/>
            <person name="Fall S."/>
            <person name="Zaiya A."/>
            <person name="Naing D."/>
            <person name="Niang N."/>
            <person name="Diouf A."/>
            <person name="Dasylva M.C."/>
            <person name="Toure O."/>
            <person name="Gueye M."/>
            <person name="Gully D."/>
            <person name="Tisseyre P."/>
            <person name="Simpson S."/>
            <person name="Morris K."/>
            <person name="Thomas W.K."/>
        </authorList>
    </citation>
    <scope>NUCLEOTIDE SEQUENCE [LARGE SCALE GENOMIC DNA]</scope>
    <source>
        <strain evidence="2 3">ISRA400</strain>
    </source>
</reference>
<proteinExistence type="predicted"/>
<organism evidence="2 3">
    <name type="scientific">Bradyrhizobium vignae</name>
    <dbReference type="NCBI Taxonomy" id="1549949"/>
    <lineage>
        <taxon>Bacteria</taxon>
        <taxon>Pseudomonadati</taxon>
        <taxon>Pseudomonadota</taxon>
        <taxon>Alphaproteobacteria</taxon>
        <taxon>Hyphomicrobiales</taxon>
        <taxon>Nitrobacteraceae</taxon>
        <taxon>Bradyrhizobium</taxon>
    </lineage>
</organism>
<comment type="caution">
    <text evidence="2">The sequence shown here is derived from an EMBL/GenBank/DDBJ whole genome shotgun (WGS) entry which is preliminary data.</text>
</comment>
<feature type="signal peptide" evidence="1">
    <location>
        <begin position="1"/>
        <end position="22"/>
    </location>
</feature>
<evidence type="ECO:0000313" key="2">
    <source>
        <dbReference type="EMBL" id="MBP0111778.1"/>
    </source>
</evidence>
<accession>A0ABS3ZVL9</accession>
<evidence type="ECO:0000313" key="3">
    <source>
        <dbReference type="Proteomes" id="UP000669317"/>
    </source>
</evidence>
<feature type="chain" id="PRO_5045167104" evidence="1">
    <location>
        <begin position="23"/>
        <end position="225"/>
    </location>
</feature>
<name>A0ABS3ZVL9_9BRAD</name>
<sequence>MNKVLAVFALAVVTCLAISAYAQQNRAKLDAPGKVAFGSSYEQASGVLGKDAEPYALDPPQPGMKALLCDKCAPLPNVEGFTMYFQDNGGLVRLEAFAMAGGFKTVDECQKADKDMMPKLVEAYGKPDSNAAAKKGDASERIASFKFADGALIQHISNISKPGRPCTSGRLQGGLALMRFAERPNGPWCVGCRAYGSSCMIMGNPNANFSVGDIRCDEPWPGLGR</sequence>
<dbReference type="Proteomes" id="UP000669317">
    <property type="component" value="Unassembled WGS sequence"/>
</dbReference>
<keyword evidence="1" id="KW-0732">Signal</keyword>
<evidence type="ECO:0000256" key="1">
    <source>
        <dbReference type="SAM" id="SignalP"/>
    </source>
</evidence>
<dbReference type="RefSeq" id="WP_209295045.1">
    <property type="nucleotide sequence ID" value="NZ_JAGIKT010000022.1"/>
</dbReference>